<organism evidence="2 3">
    <name type="scientific">Hypocrea atroviridis (strain ATCC 20476 / IMI 206040)</name>
    <name type="common">Trichoderma atroviride</name>
    <dbReference type="NCBI Taxonomy" id="452589"/>
    <lineage>
        <taxon>Eukaryota</taxon>
        <taxon>Fungi</taxon>
        <taxon>Dikarya</taxon>
        <taxon>Ascomycota</taxon>
        <taxon>Pezizomycotina</taxon>
        <taxon>Sordariomycetes</taxon>
        <taxon>Hypocreomycetidae</taxon>
        <taxon>Hypocreales</taxon>
        <taxon>Hypocreaceae</taxon>
        <taxon>Trichoderma</taxon>
    </lineage>
</organism>
<dbReference type="EMBL" id="ABDG02000020">
    <property type="protein sequence ID" value="EHK47603.1"/>
    <property type="molecule type" value="Genomic_DNA"/>
</dbReference>
<dbReference type="AlphaFoldDB" id="G9NNF7"/>
<evidence type="ECO:0000313" key="2">
    <source>
        <dbReference type="EMBL" id="EHK47603.1"/>
    </source>
</evidence>
<keyword evidence="3" id="KW-1185">Reference proteome</keyword>
<feature type="transmembrane region" description="Helical" evidence="1">
    <location>
        <begin position="6"/>
        <end position="27"/>
    </location>
</feature>
<sequence length="52" mass="6091">MCLSFSLFSFSFLIFVWLFIFCQRCFLEGWICILWRKNKDLAAVSGIGQFAS</sequence>
<evidence type="ECO:0000256" key="1">
    <source>
        <dbReference type="SAM" id="Phobius"/>
    </source>
</evidence>
<proteinExistence type="predicted"/>
<gene>
    <name evidence="2" type="ORF">TRIATDRAFT_298657</name>
</gene>
<dbReference type="HOGENOM" id="CLU_3087522_0_0_1"/>
<keyword evidence="1" id="KW-0472">Membrane</keyword>
<evidence type="ECO:0000313" key="3">
    <source>
        <dbReference type="Proteomes" id="UP000005426"/>
    </source>
</evidence>
<keyword evidence="1" id="KW-1133">Transmembrane helix</keyword>
<accession>G9NNF7</accession>
<reference evidence="2 3" key="1">
    <citation type="journal article" date="2011" name="Genome Biol.">
        <title>Comparative genome sequence analysis underscores mycoparasitism as the ancestral life style of Trichoderma.</title>
        <authorList>
            <person name="Kubicek C.P."/>
            <person name="Herrera-Estrella A."/>
            <person name="Seidl-Seiboth V."/>
            <person name="Martinez D.A."/>
            <person name="Druzhinina I.S."/>
            <person name="Thon M."/>
            <person name="Zeilinger S."/>
            <person name="Casas-Flores S."/>
            <person name="Horwitz B.A."/>
            <person name="Mukherjee P.K."/>
            <person name="Mukherjee M."/>
            <person name="Kredics L."/>
            <person name="Alcaraz L.D."/>
            <person name="Aerts A."/>
            <person name="Antal Z."/>
            <person name="Atanasova L."/>
            <person name="Cervantes-Badillo M.G."/>
            <person name="Challacombe J."/>
            <person name="Chertkov O."/>
            <person name="McCluskey K."/>
            <person name="Coulpier F."/>
            <person name="Deshpande N."/>
            <person name="von Doehren H."/>
            <person name="Ebbole D.J."/>
            <person name="Esquivel-Naranjo E.U."/>
            <person name="Fekete E."/>
            <person name="Flipphi M."/>
            <person name="Glaser F."/>
            <person name="Gomez-Rodriguez E.Y."/>
            <person name="Gruber S."/>
            <person name="Han C."/>
            <person name="Henrissat B."/>
            <person name="Hermosa R."/>
            <person name="Hernandez-Onate M."/>
            <person name="Karaffa L."/>
            <person name="Kosti I."/>
            <person name="Le Crom S."/>
            <person name="Lindquist E."/>
            <person name="Lucas S."/>
            <person name="Luebeck M."/>
            <person name="Luebeck P.S."/>
            <person name="Margeot A."/>
            <person name="Metz B."/>
            <person name="Misra M."/>
            <person name="Nevalainen H."/>
            <person name="Omann M."/>
            <person name="Packer N."/>
            <person name="Perrone G."/>
            <person name="Uresti-Rivera E.E."/>
            <person name="Salamov A."/>
            <person name="Schmoll M."/>
            <person name="Seiboth B."/>
            <person name="Shapiro H."/>
            <person name="Sukno S."/>
            <person name="Tamayo-Ramos J.A."/>
            <person name="Tisch D."/>
            <person name="Wiest A."/>
            <person name="Wilkinson H.H."/>
            <person name="Zhang M."/>
            <person name="Coutinho P.M."/>
            <person name="Kenerley C.M."/>
            <person name="Monte E."/>
            <person name="Baker S.E."/>
            <person name="Grigoriev I.V."/>
        </authorList>
    </citation>
    <scope>NUCLEOTIDE SEQUENCE [LARGE SCALE GENOMIC DNA]</scope>
    <source>
        <strain evidence="3">ATCC 20476 / IMI 206040</strain>
    </source>
</reference>
<keyword evidence="1" id="KW-0812">Transmembrane</keyword>
<protein>
    <submittedName>
        <fullName evidence="2">Uncharacterized protein</fullName>
    </submittedName>
</protein>
<name>G9NNF7_HYPAI</name>
<dbReference type="Proteomes" id="UP000005426">
    <property type="component" value="Unassembled WGS sequence"/>
</dbReference>
<comment type="caution">
    <text evidence="2">The sequence shown here is derived from an EMBL/GenBank/DDBJ whole genome shotgun (WGS) entry which is preliminary data.</text>
</comment>